<dbReference type="EMBL" id="BLKC01000016">
    <property type="protein sequence ID" value="GFF30949.1"/>
    <property type="molecule type" value="Genomic_DNA"/>
</dbReference>
<protein>
    <submittedName>
        <fullName evidence="1">Uncharacterized protein</fullName>
    </submittedName>
</protein>
<gene>
    <name evidence="1" type="ORF">IFM46972_03074</name>
</gene>
<accession>A0A8H3RSN6</accession>
<reference evidence="1 2" key="1">
    <citation type="submission" date="2020-01" db="EMBL/GenBank/DDBJ databases">
        <title>Draft genome sequence of Aspergillus udagawae IFM 46972.</title>
        <authorList>
            <person name="Takahashi H."/>
            <person name="Yaguchi T."/>
        </authorList>
    </citation>
    <scope>NUCLEOTIDE SEQUENCE [LARGE SCALE GENOMIC DNA]</scope>
    <source>
        <strain evidence="1 2">IFM 46972</strain>
    </source>
</reference>
<comment type="caution">
    <text evidence="1">The sequence shown here is derived from an EMBL/GenBank/DDBJ whole genome shotgun (WGS) entry which is preliminary data.</text>
</comment>
<dbReference type="AlphaFoldDB" id="A0A8H3RSN6"/>
<name>A0A8H3RSN6_9EURO</name>
<proteinExistence type="predicted"/>
<evidence type="ECO:0000313" key="1">
    <source>
        <dbReference type="EMBL" id="GFF30949.1"/>
    </source>
</evidence>
<organism evidence="1 2">
    <name type="scientific">Aspergillus udagawae</name>
    <dbReference type="NCBI Taxonomy" id="91492"/>
    <lineage>
        <taxon>Eukaryota</taxon>
        <taxon>Fungi</taxon>
        <taxon>Dikarya</taxon>
        <taxon>Ascomycota</taxon>
        <taxon>Pezizomycotina</taxon>
        <taxon>Eurotiomycetes</taxon>
        <taxon>Eurotiomycetidae</taxon>
        <taxon>Eurotiales</taxon>
        <taxon>Aspergillaceae</taxon>
        <taxon>Aspergillus</taxon>
        <taxon>Aspergillus subgen. Fumigati</taxon>
    </lineage>
</organism>
<evidence type="ECO:0000313" key="2">
    <source>
        <dbReference type="Proteomes" id="UP000465221"/>
    </source>
</evidence>
<sequence>MVPSILAGVVDQTEGIVHKHAFTDSLGNVNLIPSAQTWFSTRSIRRTVDIDFRDQTCCLLAATLDVYGEEGVRRVLRRYGPTSFSPMSNDDPVVLSQPGETMEDKQTAAYDECHLLRPMAKVWLLAGPSYKSPRGESLPGPCHVLNSADHTIPLSEIAKPPLGDIQKLHLEDVVREAVPLEVGEKNEEDDRVSVADE</sequence>
<dbReference type="Proteomes" id="UP000465221">
    <property type="component" value="Unassembled WGS sequence"/>
</dbReference>